<reference evidence="3 4" key="1">
    <citation type="submission" date="2019-08" db="EMBL/GenBank/DDBJ databases">
        <title>Complete genome sequence of Candidatus Uab amorphum.</title>
        <authorList>
            <person name="Shiratori T."/>
            <person name="Suzuki S."/>
            <person name="Kakizawa Y."/>
            <person name="Ishida K."/>
        </authorList>
    </citation>
    <scope>NUCLEOTIDE SEQUENCE [LARGE SCALE GENOMIC DNA]</scope>
    <source>
        <strain evidence="3 4">SRT547</strain>
    </source>
</reference>
<evidence type="ECO:0000256" key="1">
    <source>
        <dbReference type="ARBA" id="ARBA00022747"/>
    </source>
</evidence>
<dbReference type="RefSeq" id="WP_151967003.1">
    <property type="nucleotide sequence ID" value="NZ_AP019860.1"/>
</dbReference>
<dbReference type="GO" id="GO:0009307">
    <property type="term" value="P:DNA restriction-modification system"/>
    <property type="evidence" value="ECO:0007669"/>
    <property type="project" value="UniProtKB-KW"/>
</dbReference>
<dbReference type="SUPFAM" id="SSF116734">
    <property type="entry name" value="DNA methylase specificity domain"/>
    <property type="match status" value="1"/>
</dbReference>
<dbReference type="AlphaFoldDB" id="A0A5S9IKK6"/>
<keyword evidence="1" id="KW-0680">Restriction system</keyword>
<evidence type="ECO:0000313" key="3">
    <source>
        <dbReference type="EMBL" id="BBM82770.1"/>
    </source>
</evidence>
<dbReference type="GO" id="GO:0003677">
    <property type="term" value="F:DNA binding"/>
    <property type="evidence" value="ECO:0007669"/>
    <property type="project" value="UniProtKB-KW"/>
</dbReference>
<dbReference type="Proteomes" id="UP000326354">
    <property type="component" value="Chromosome"/>
</dbReference>
<evidence type="ECO:0000313" key="4">
    <source>
        <dbReference type="Proteomes" id="UP000326354"/>
    </source>
</evidence>
<dbReference type="EMBL" id="AP019860">
    <property type="protein sequence ID" value="BBM82770.1"/>
    <property type="molecule type" value="Genomic_DNA"/>
</dbReference>
<protein>
    <submittedName>
        <fullName evidence="3">Type I restriction-modification system subunit S</fullName>
    </submittedName>
</protein>
<keyword evidence="2" id="KW-0238">DNA-binding</keyword>
<dbReference type="InterPro" id="IPR044946">
    <property type="entry name" value="Restrct_endonuc_typeI_TRD_sf"/>
</dbReference>
<dbReference type="Gene3D" id="3.90.220.20">
    <property type="entry name" value="DNA methylase specificity domains"/>
    <property type="match status" value="2"/>
</dbReference>
<evidence type="ECO:0000256" key="2">
    <source>
        <dbReference type="ARBA" id="ARBA00023125"/>
    </source>
</evidence>
<sequence>MARWNFPLLKDITVPAVQILDDDILIRRRRGSKSSQSYVIVGQQVKNPTLEEYFVCRIKTEVALPLYICDYLRVMNPMENYENHKGMLASLDYDSFIAHTKIPVPNMSYQRAILDLGEVLHNKRTINNKIVQTLKDMSKNLYRQLTQTTTETQPICDIVNTSSLFFSSEEEVESDGRVYIDPQSILTSDDFDSHSYGEKLITWGKIEQADFLLENEYHFGRNDYTILSPKVGLSPLFVYCSAKFGRGTVVEDEFAVDRFSQFHIAKLNHEQLQYFHQQTNAWFYKIQKNFKENVLLEQWENTIKKMIYSTHDSGEKNE</sequence>
<organism evidence="3 4">
    <name type="scientific">Uabimicrobium amorphum</name>
    <dbReference type="NCBI Taxonomy" id="2596890"/>
    <lineage>
        <taxon>Bacteria</taxon>
        <taxon>Pseudomonadati</taxon>
        <taxon>Planctomycetota</taxon>
        <taxon>Candidatus Uabimicrobiia</taxon>
        <taxon>Candidatus Uabimicrobiales</taxon>
        <taxon>Candidatus Uabimicrobiaceae</taxon>
        <taxon>Candidatus Uabimicrobium</taxon>
    </lineage>
</organism>
<name>A0A5S9IKK6_UABAM</name>
<gene>
    <name evidence="3" type="ORF">UABAM_01113</name>
</gene>
<accession>A0A5S9IKK6</accession>
<dbReference type="KEGG" id="uam:UABAM_01113"/>
<dbReference type="OrthoDB" id="9816225at2"/>
<proteinExistence type="predicted"/>
<keyword evidence="4" id="KW-1185">Reference proteome</keyword>